<reference evidence="1" key="1">
    <citation type="submission" date="2020-01" db="EMBL/GenBank/DDBJ databases">
        <title>Insect and environment-associated Actinomycetes.</title>
        <authorList>
            <person name="Currrie C."/>
            <person name="Chevrette M."/>
            <person name="Carlson C."/>
            <person name="Stubbendieck R."/>
            <person name="Wendt-Pienkowski E."/>
        </authorList>
    </citation>
    <scope>NUCLEOTIDE SEQUENCE</scope>
    <source>
        <strain evidence="1">SID12501</strain>
    </source>
</reference>
<organism evidence="1">
    <name type="scientific">Streptomyces sp. SID12501</name>
    <dbReference type="NCBI Taxonomy" id="2706042"/>
    <lineage>
        <taxon>Bacteria</taxon>
        <taxon>Bacillati</taxon>
        <taxon>Actinomycetota</taxon>
        <taxon>Actinomycetes</taxon>
        <taxon>Kitasatosporales</taxon>
        <taxon>Streptomycetaceae</taxon>
        <taxon>Streptomyces</taxon>
    </lineage>
</organism>
<gene>
    <name evidence="1" type="ORF">G3I71_49915</name>
</gene>
<dbReference type="AlphaFoldDB" id="A0A6B3CCF0"/>
<sequence>RSYDDVQEAALALACGEGPMLGRVGESWHLTSPQDSWLLLRASLTKDDLAAFSALAVEVLSEAGLAADADADADAESHPLVGATSPARGRFSGALRRGVARTLALLAVSDRRDAGRLAGPDRARLVA</sequence>
<comment type="caution">
    <text evidence="1">The sequence shown here is derived from an EMBL/GenBank/DDBJ whole genome shotgun (WGS) entry which is preliminary data.</text>
</comment>
<protein>
    <submittedName>
        <fullName evidence="1">Uncharacterized protein</fullName>
    </submittedName>
</protein>
<proteinExistence type="predicted"/>
<feature type="non-terminal residue" evidence="1">
    <location>
        <position position="127"/>
    </location>
</feature>
<evidence type="ECO:0000313" key="1">
    <source>
        <dbReference type="EMBL" id="NEC93670.1"/>
    </source>
</evidence>
<name>A0A6B3CCF0_9ACTN</name>
<dbReference type="EMBL" id="JAAGLU010001079">
    <property type="protein sequence ID" value="NEC93670.1"/>
    <property type="molecule type" value="Genomic_DNA"/>
</dbReference>
<feature type="non-terminal residue" evidence="1">
    <location>
        <position position="1"/>
    </location>
</feature>
<dbReference type="RefSeq" id="WP_164325619.1">
    <property type="nucleotide sequence ID" value="NZ_JAAGLU010001079.1"/>
</dbReference>
<accession>A0A6B3CCF0</accession>